<dbReference type="GO" id="GO:0008081">
    <property type="term" value="F:phosphoric diester hydrolase activity"/>
    <property type="evidence" value="ECO:0007669"/>
    <property type="project" value="InterPro"/>
</dbReference>
<feature type="domain" description="GP-PDE" evidence="1">
    <location>
        <begin position="21"/>
        <end position="256"/>
    </location>
</feature>
<accession>A0AAV5G346</accession>
<protein>
    <submittedName>
        <fullName evidence="2">Glycerophosphoryl diester phosphodiesterase</fullName>
    </submittedName>
</protein>
<evidence type="ECO:0000259" key="1">
    <source>
        <dbReference type="PROSITE" id="PS51704"/>
    </source>
</evidence>
<dbReference type="EMBL" id="BQKK01000003">
    <property type="protein sequence ID" value="GJN43274.1"/>
    <property type="molecule type" value="Genomic_DNA"/>
</dbReference>
<dbReference type="AlphaFoldDB" id="A0AAV5G346"/>
<dbReference type="Proteomes" id="UP001054925">
    <property type="component" value="Unassembled WGS sequence"/>
</dbReference>
<evidence type="ECO:0000313" key="2">
    <source>
        <dbReference type="EMBL" id="GJN43274.1"/>
    </source>
</evidence>
<organism evidence="2 3">
    <name type="scientific">Corynebacterium ammoniagenes</name>
    <name type="common">Brevibacterium ammoniagenes</name>
    <dbReference type="NCBI Taxonomy" id="1697"/>
    <lineage>
        <taxon>Bacteria</taxon>
        <taxon>Bacillati</taxon>
        <taxon>Actinomycetota</taxon>
        <taxon>Actinomycetes</taxon>
        <taxon>Mycobacteriales</taxon>
        <taxon>Corynebacteriaceae</taxon>
        <taxon>Corynebacterium</taxon>
    </lineage>
</organism>
<reference evidence="2" key="1">
    <citation type="submission" date="2021-12" db="EMBL/GenBank/DDBJ databases">
        <title>Draft genome sequence of Corynebacterium ammoniagenes strain T-723.</title>
        <authorList>
            <person name="Matsuzawa M."/>
            <person name="Hiratani M."/>
            <person name="Abe I."/>
            <person name="Tsuji Y."/>
            <person name="Nakamura J."/>
        </authorList>
    </citation>
    <scope>NUCLEOTIDE SEQUENCE</scope>
    <source>
        <strain evidence="2">T-723</strain>
    </source>
</reference>
<dbReference type="Pfam" id="PF03009">
    <property type="entry name" value="GDPD"/>
    <property type="match status" value="1"/>
</dbReference>
<dbReference type="InterPro" id="IPR017946">
    <property type="entry name" value="PLC-like_Pdiesterase_TIM-brl"/>
</dbReference>
<dbReference type="Gene3D" id="3.20.20.190">
    <property type="entry name" value="Phosphatidylinositol (PI) phosphodiesterase"/>
    <property type="match status" value="1"/>
</dbReference>
<dbReference type="InterPro" id="IPR030395">
    <property type="entry name" value="GP_PDE_dom"/>
</dbReference>
<dbReference type="SUPFAM" id="SSF51695">
    <property type="entry name" value="PLC-like phosphodiesterases"/>
    <property type="match status" value="1"/>
</dbReference>
<gene>
    <name evidence="2" type="ORF">CAT723_17530</name>
</gene>
<dbReference type="PANTHER" id="PTHR46211">
    <property type="entry name" value="GLYCEROPHOSPHORYL DIESTER PHOSPHODIESTERASE"/>
    <property type="match status" value="1"/>
</dbReference>
<name>A0AAV5G346_CORAM</name>
<dbReference type="PROSITE" id="PS51704">
    <property type="entry name" value="GP_PDE"/>
    <property type="match status" value="1"/>
</dbReference>
<dbReference type="PANTHER" id="PTHR46211:SF14">
    <property type="entry name" value="GLYCEROPHOSPHODIESTER PHOSPHODIESTERASE"/>
    <property type="match status" value="1"/>
</dbReference>
<sequence>MSVELQLDAQVKADREGRPTLKIVAHRGYSGKYPELSPLAFEKALELPIHGIECDVRMTRDGKVVVNHDATLDRTSNRNGKVSALDWAEIKLADIGSDKHPKQYPMLLDELLEMWEPSGQHIYIETKHPGAGGDILEEQVVLRLRYAGLADDPRIHIISFAHRAIRRMKSLAPDLDRIYLRRDWQRHLKKAELLLSEPTGLGMSLLRGKLQPDAIGAHGLPTYMWTIDKTEDMKWAWANGVDILATNQPEVALHAIQM</sequence>
<evidence type="ECO:0000313" key="3">
    <source>
        <dbReference type="Proteomes" id="UP001054925"/>
    </source>
</evidence>
<comment type="caution">
    <text evidence="2">The sequence shown here is derived from an EMBL/GenBank/DDBJ whole genome shotgun (WGS) entry which is preliminary data.</text>
</comment>
<proteinExistence type="predicted"/>
<dbReference type="GO" id="GO:0006629">
    <property type="term" value="P:lipid metabolic process"/>
    <property type="evidence" value="ECO:0007669"/>
    <property type="project" value="InterPro"/>
</dbReference>